<dbReference type="Proteomes" id="UP000805193">
    <property type="component" value="Unassembled WGS sequence"/>
</dbReference>
<accession>A0AC60Q9H8</accession>
<reference evidence="1 2" key="1">
    <citation type="journal article" date="2020" name="Cell">
        <title>Large-Scale Comparative Analyses of Tick Genomes Elucidate Their Genetic Diversity and Vector Capacities.</title>
        <authorList>
            <consortium name="Tick Genome and Microbiome Consortium (TIGMIC)"/>
            <person name="Jia N."/>
            <person name="Wang J."/>
            <person name="Shi W."/>
            <person name="Du L."/>
            <person name="Sun Y."/>
            <person name="Zhan W."/>
            <person name="Jiang J.F."/>
            <person name="Wang Q."/>
            <person name="Zhang B."/>
            <person name="Ji P."/>
            <person name="Bell-Sakyi L."/>
            <person name="Cui X.M."/>
            <person name="Yuan T.T."/>
            <person name="Jiang B.G."/>
            <person name="Yang W.F."/>
            <person name="Lam T.T."/>
            <person name="Chang Q.C."/>
            <person name="Ding S.J."/>
            <person name="Wang X.J."/>
            <person name="Zhu J.G."/>
            <person name="Ruan X.D."/>
            <person name="Zhao L."/>
            <person name="Wei J.T."/>
            <person name="Ye R.Z."/>
            <person name="Que T.C."/>
            <person name="Du C.H."/>
            <person name="Zhou Y.H."/>
            <person name="Cheng J.X."/>
            <person name="Dai P.F."/>
            <person name="Guo W.B."/>
            <person name="Han X.H."/>
            <person name="Huang E.J."/>
            <person name="Li L.F."/>
            <person name="Wei W."/>
            <person name="Gao Y.C."/>
            <person name="Liu J.Z."/>
            <person name="Shao H.Z."/>
            <person name="Wang X."/>
            <person name="Wang C.C."/>
            <person name="Yang T.C."/>
            <person name="Huo Q.B."/>
            <person name="Li W."/>
            <person name="Chen H.Y."/>
            <person name="Chen S.E."/>
            <person name="Zhou L.G."/>
            <person name="Ni X.B."/>
            <person name="Tian J.H."/>
            <person name="Sheng Y."/>
            <person name="Liu T."/>
            <person name="Pan Y.S."/>
            <person name="Xia L.Y."/>
            <person name="Li J."/>
            <person name="Zhao F."/>
            <person name="Cao W.C."/>
        </authorList>
    </citation>
    <scope>NUCLEOTIDE SEQUENCE [LARGE SCALE GENOMIC DNA]</scope>
    <source>
        <strain evidence="1">Iper-2018</strain>
    </source>
</reference>
<protein>
    <submittedName>
        <fullName evidence="1">Uncharacterized protein</fullName>
    </submittedName>
</protein>
<comment type="caution">
    <text evidence="1">The sequence shown here is derived from an EMBL/GenBank/DDBJ whole genome shotgun (WGS) entry which is preliminary data.</text>
</comment>
<dbReference type="EMBL" id="JABSTQ010009378">
    <property type="protein sequence ID" value="KAG0429813.1"/>
    <property type="molecule type" value="Genomic_DNA"/>
</dbReference>
<proteinExistence type="predicted"/>
<evidence type="ECO:0000313" key="1">
    <source>
        <dbReference type="EMBL" id="KAG0429813.1"/>
    </source>
</evidence>
<organism evidence="1 2">
    <name type="scientific">Ixodes persulcatus</name>
    <name type="common">Taiga tick</name>
    <dbReference type="NCBI Taxonomy" id="34615"/>
    <lineage>
        <taxon>Eukaryota</taxon>
        <taxon>Metazoa</taxon>
        <taxon>Ecdysozoa</taxon>
        <taxon>Arthropoda</taxon>
        <taxon>Chelicerata</taxon>
        <taxon>Arachnida</taxon>
        <taxon>Acari</taxon>
        <taxon>Parasitiformes</taxon>
        <taxon>Ixodida</taxon>
        <taxon>Ixodoidea</taxon>
        <taxon>Ixodidae</taxon>
        <taxon>Ixodinae</taxon>
        <taxon>Ixodes</taxon>
    </lineage>
</organism>
<sequence>MKTRQVDSDNMEDSLESNPLEESDDFFEDIDDTSDLPMSLIVTNVDISVYTDFEQRTQFEELFRRFDGAASFHYLKSFRRVRVIFENPDAAAQARIQCHQMKLGESVLNCYFAQASSPEGEGKDGAHLQPPLPQRQFLISPPASPPVGWAPAEEAQPCISYDIISALASLTPGETHELHPATGSQPGIVVHVCEETSPSKGSPRCCTRGAPTTRATATTPRPPPQRNPRRASSATVSHFLVSPGRNPR</sequence>
<name>A0AC60Q9H8_IXOPE</name>
<evidence type="ECO:0000313" key="2">
    <source>
        <dbReference type="Proteomes" id="UP000805193"/>
    </source>
</evidence>
<gene>
    <name evidence="1" type="ORF">HPB47_023266</name>
</gene>
<keyword evidence="2" id="KW-1185">Reference proteome</keyword>